<accession>A0A9Q3J7F7</accession>
<feature type="compositionally biased region" description="Basic and acidic residues" evidence="1">
    <location>
        <begin position="43"/>
        <end position="57"/>
    </location>
</feature>
<reference evidence="2" key="1">
    <citation type="submission" date="2021-03" db="EMBL/GenBank/DDBJ databases">
        <title>Draft genome sequence of rust myrtle Austropuccinia psidii MF-1, a brazilian biotype.</title>
        <authorList>
            <person name="Quecine M.C."/>
            <person name="Pachon D.M.R."/>
            <person name="Bonatelli M.L."/>
            <person name="Correr F.H."/>
            <person name="Franceschini L.M."/>
            <person name="Leite T.F."/>
            <person name="Margarido G.R.A."/>
            <person name="Almeida C.A."/>
            <person name="Ferrarezi J.A."/>
            <person name="Labate C.A."/>
        </authorList>
    </citation>
    <scope>NUCLEOTIDE SEQUENCE</scope>
    <source>
        <strain evidence="2">MF-1</strain>
    </source>
</reference>
<evidence type="ECO:0000256" key="1">
    <source>
        <dbReference type="SAM" id="MobiDB-lite"/>
    </source>
</evidence>
<comment type="caution">
    <text evidence="2">The sequence shown here is derived from an EMBL/GenBank/DDBJ whole genome shotgun (WGS) entry which is preliminary data.</text>
</comment>
<organism evidence="2 3">
    <name type="scientific">Austropuccinia psidii MF-1</name>
    <dbReference type="NCBI Taxonomy" id="1389203"/>
    <lineage>
        <taxon>Eukaryota</taxon>
        <taxon>Fungi</taxon>
        <taxon>Dikarya</taxon>
        <taxon>Basidiomycota</taxon>
        <taxon>Pucciniomycotina</taxon>
        <taxon>Pucciniomycetes</taxon>
        <taxon>Pucciniales</taxon>
        <taxon>Sphaerophragmiaceae</taxon>
        <taxon>Austropuccinia</taxon>
    </lineage>
</organism>
<keyword evidence="3" id="KW-1185">Reference proteome</keyword>
<evidence type="ECO:0000313" key="3">
    <source>
        <dbReference type="Proteomes" id="UP000765509"/>
    </source>
</evidence>
<dbReference type="AlphaFoldDB" id="A0A9Q3J7F7"/>
<dbReference type="EMBL" id="AVOT02064324">
    <property type="protein sequence ID" value="MBW0556741.1"/>
    <property type="molecule type" value="Genomic_DNA"/>
</dbReference>
<protein>
    <submittedName>
        <fullName evidence="2">Uncharacterized protein</fullName>
    </submittedName>
</protein>
<sequence>MRPQVHQGVINSWNILKYFLKEAEIVKNFNRWNPLSSKTQIKRIKDPHIKKREESKGEAPVASTREPQARQPLQEVKKKKKETGGSHIPPATGSQE</sequence>
<proteinExistence type="predicted"/>
<dbReference type="Proteomes" id="UP000765509">
    <property type="component" value="Unassembled WGS sequence"/>
</dbReference>
<name>A0A9Q3J7F7_9BASI</name>
<gene>
    <name evidence="2" type="ORF">O181_096456</name>
</gene>
<evidence type="ECO:0000313" key="2">
    <source>
        <dbReference type="EMBL" id="MBW0556741.1"/>
    </source>
</evidence>
<feature type="region of interest" description="Disordered" evidence="1">
    <location>
        <begin position="36"/>
        <end position="96"/>
    </location>
</feature>